<keyword evidence="5" id="KW-1185">Reference proteome</keyword>
<evidence type="ECO:0000313" key="4">
    <source>
        <dbReference type="EMBL" id="OIW33433.1"/>
    </source>
</evidence>
<feature type="compositionally biased region" description="Low complexity" evidence="2">
    <location>
        <begin position="28"/>
        <end position="40"/>
    </location>
</feature>
<feature type="region of interest" description="Disordered" evidence="2">
    <location>
        <begin position="1054"/>
        <end position="1087"/>
    </location>
</feature>
<feature type="compositionally biased region" description="Basic residues" evidence="2">
    <location>
        <begin position="1"/>
        <end position="11"/>
    </location>
</feature>
<gene>
    <name evidence="4" type="ORF">CONLIGDRAFT_178344</name>
</gene>
<name>A0A1J7JJ81_9PEZI</name>
<feature type="region of interest" description="Disordered" evidence="2">
    <location>
        <begin position="1101"/>
        <end position="1140"/>
    </location>
</feature>
<protein>
    <submittedName>
        <fullName evidence="4">RNI-like protein</fullName>
    </submittedName>
</protein>
<dbReference type="InParanoid" id="A0A1J7JJ81"/>
<feature type="coiled-coil region" evidence="1">
    <location>
        <begin position="1011"/>
        <end position="1038"/>
    </location>
</feature>
<dbReference type="InterPro" id="IPR057334">
    <property type="entry name" value="PH_2nd_LRR"/>
</dbReference>
<evidence type="ECO:0000256" key="2">
    <source>
        <dbReference type="SAM" id="MobiDB-lite"/>
    </source>
</evidence>
<evidence type="ECO:0000313" key="5">
    <source>
        <dbReference type="Proteomes" id="UP000182658"/>
    </source>
</evidence>
<dbReference type="AlphaFoldDB" id="A0A1J7JJ81"/>
<reference evidence="4 5" key="1">
    <citation type="submission" date="2016-10" db="EMBL/GenBank/DDBJ databases">
        <title>Draft genome sequence of Coniochaeta ligniaria NRRL30616, a lignocellulolytic fungus for bioabatement of inhibitors in plant biomass hydrolysates.</title>
        <authorList>
            <consortium name="DOE Joint Genome Institute"/>
            <person name="Jimenez D.J."/>
            <person name="Hector R.E."/>
            <person name="Riley R."/>
            <person name="Sun H."/>
            <person name="Grigoriev I.V."/>
            <person name="Van Elsas J.D."/>
            <person name="Nichols N.N."/>
        </authorList>
    </citation>
    <scope>NUCLEOTIDE SEQUENCE [LARGE SCALE GENOMIC DNA]</scope>
    <source>
        <strain evidence="4 5">NRRL 30616</strain>
    </source>
</reference>
<evidence type="ECO:0000259" key="3">
    <source>
        <dbReference type="Pfam" id="PF25353"/>
    </source>
</evidence>
<feature type="domain" description="LRR-containing protein second PH" evidence="3">
    <location>
        <begin position="277"/>
        <end position="409"/>
    </location>
</feature>
<organism evidence="4 5">
    <name type="scientific">Coniochaeta ligniaria NRRL 30616</name>
    <dbReference type="NCBI Taxonomy" id="1408157"/>
    <lineage>
        <taxon>Eukaryota</taxon>
        <taxon>Fungi</taxon>
        <taxon>Dikarya</taxon>
        <taxon>Ascomycota</taxon>
        <taxon>Pezizomycotina</taxon>
        <taxon>Sordariomycetes</taxon>
        <taxon>Sordariomycetidae</taxon>
        <taxon>Coniochaetales</taxon>
        <taxon>Coniochaetaceae</taxon>
        <taxon>Coniochaeta</taxon>
    </lineage>
</organism>
<dbReference type="STRING" id="1408157.A0A1J7JJ81"/>
<dbReference type="SUPFAM" id="SSF52047">
    <property type="entry name" value="RNI-like"/>
    <property type="match status" value="1"/>
</dbReference>
<feature type="region of interest" description="Disordered" evidence="2">
    <location>
        <begin position="60"/>
        <end position="84"/>
    </location>
</feature>
<dbReference type="PANTHER" id="PTHR24114">
    <property type="entry name" value="LEUCINE RICH REPEAT FAMILY PROTEIN"/>
    <property type="match status" value="1"/>
</dbReference>
<dbReference type="Proteomes" id="UP000182658">
    <property type="component" value="Unassembled WGS sequence"/>
</dbReference>
<dbReference type="PANTHER" id="PTHR24114:SF2">
    <property type="entry name" value="F-BOX DOMAIN-CONTAINING PROTEIN-RELATED"/>
    <property type="match status" value="1"/>
</dbReference>
<dbReference type="InterPro" id="IPR052394">
    <property type="entry name" value="LRR-containing"/>
</dbReference>
<dbReference type="OrthoDB" id="120976at2759"/>
<keyword evidence="1" id="KW-0175">Coiled coil</keyword>
<proteinExistence type="predicted"/>
<evidence type="ECO:0000256" key="1">
    <source>
        <dbReference type="SAM" id="Coils"/>
    </source>
</evidence>
<dbReference type="Pfam" id="PF25353">
    <property type="entry name" value="PH_2nd_LRR"/>
    <property type="match status" value="1"/>
</dbReference>
<accession>A0A1J7JJ81</accession>
<dbReference type="InterPro" id="IPR032675">
    <property type="entry name" value="LRR_dom_sf"/>
</dbReference>
<dbReference type="EMBL" id="KV875094">
    <property type="protein sequence ID" value="OIW33433.1"/>
    <property type="molecule type" value="Genomic_DNA"/>
</dbReference>
<dbReference type="Gene3D" id="3.80.10.10">
    <property type="entry name" value="Ribonuclease Inhibitor"/>
    <property type="match status" value="1"/>
</dbReference>
<feature type="region of interest" description="Disordered" evidence="2">
    <location>
        <begin position="1"/>
        <end position="48"/>
    </location>
</feature>
<sequence length="1159" mass="130130">MDFLPKKKHKVFIPPLSEESDGSDFMGSPSTTLASSPASSEGGKSNQFFQSFRDRARRSFSLESLPASAPPREPSVGGLHSRKLSKSRNSASTFDILSRRSSGLSEDYLSRSATAMSTQSTSSVDWKAQKIEGVAPLERDPQLLRNKNPYIVVTTDYVVKMKGHSDTMALFPKLSTGSRPSTGPPPEPLLTIPIHSIVSVFASESTRPSFGLEIWWRVDGTLGFKHTVFYFNLPNEREEQMQHIVRAINANNKETSDYTRFPWEVSAPIRRLFAAEEPSYQHQELNIFPVVPRGITRKDGLTRDGEKSKSVEGRSYYLAIGAHLCCYIEISKGQVKRGELILKHSCFGLVTLECLRGHWTPHEERFIISFRDPFKQAITLELASRYYRSIIRVLHKADRYLKPAWPQMLQNSQVFLISGLREPQYVIDREDYGGIKRTLDAYLAAYRSQPVEWEINWRTKYAPEFRLLPPKIGKSYAPLQLLAVMRALRYNDYFISLSFRDIDLSVLWGCYDHYQGMCDVPYLSRSCLGLGNEDIDNLFQETVLYNEVHALAFCSEKVRQIDFTNTFKQLPVPANSYRPPGFPLSVQFLSPIFHLLEAGATKCSRLLMGGNELSQADIASLTYISRTGLLQALDVSRCGLCDMNLRDLLSALSCNPDSLQLLDVSGNNGRVPAVTVPDIIHLFTGLKELNLGGCLIGTVPGPLIPCEALERLSQLRDLDISQYKVNDATIIDLEEYLLHGSPQRNRSGGTAWTLRRLALNNCGITGKQAAKLFNAIGEDRDFDLSLNGNPLEEGVEYLAHSIRHNRGPKELHMDMVEFRDEENYCVLIKALTATRYLTFLSLVGTGPTPPAGEPLQMETCEALENFFAHNTSIRYLNYSGYKGKLDEGQMALGFGHSLRGLADNDTLTHLWIRNQNLHDDIGTLGTALRKNTSLQVLDCQDNGFNMTTMQFLTESVKENYTLTHCPFTMEESEKIWIGIRDKIRGPRTGLDAKRPGDSMMIAREAMLKEHYEALLAELEHYLERNRRLQHEAAAIRASGPITEQRRHEEVLEGAWMARSERSSSDEDLAGSDGTPKPRQVRRQTIRSSGIAINTMLATPYQVLPEEGMESPTETIGPASRMSVSPPEATSPTTPDDASFEKLIKEFKQVGFESSGGRLD</sequence>